<feature type="region of interest" description="Disordered" evidence="1">
    <location>
        <begin position="106"/>
        <end position="145"/>
    </location>
</feature>
<proteinExistence type="predicted"/>
<feature type="region of interest" description="Disordered" evidence="1">
    <location>
        <begin position="1"/>
        <end position="27"/>
    </location>
</feature>
<evidence type="ECO:0000256" key="1">
    <source>
        <dbReference type="SAM" id="MobiDB-lite"/>
    </source>
</evidence>
<feature type="compositionally biased region" description="Basic and acidic residues" evidence="1">
    <location>
        <begin position="12"/>
        <end position="27"/>
    </location>
</feature>
<keyword evidence="3" id="KW-1185">Reference proteome</keyword>
<dbReference type="Proteomes" id="UP001163846">
    <property type="component" value="Unassembled WGS sequence"/>
</dbReference>
<evidence type="ECO:0000313" key="2">
    <source>
        <dbReference type="EMBL" id="KAJ3835548.1"/>
    </source>
</evidence>
<gene>
    <name evidence="2" type="ORF">F5878DRAFT_304292</name>
</gene>
<sequence length="145" mass="16046">MHLPIPCTPARTKQERNTIQKSEKEQSFQRRTFSSFVKGWDGINWPVTLTAPPSTAAVGRGVGLNGAVLGKQMQQPVRNGVSCDQSYVVPTIYQSKEPISMAKMIMSRHTFRRPSMSSQRPTQAPPRRPASLSPPPLSSKPQSMV</sequence>
<protein>
    <submittedName>
        <fullName evidence="2">Uncharacterized protein</fullName>
    </submittedName>
</protein>
<feature type="compositionally biased region" description="Pro residues" evidence="1">
    <location>
        <begin position="123"/>
        <end position="138"/>
    </location>
</feature>
<comment type="caution">
    <text evidence="2">The sequence shown here is derived from an EMBL/GenBank/DDBJ whole genome shotgun (WGS) entry which is preliminary data.</text>
</comment>
<name>A0AA38P3C4_9AGAR</name>
<organism evidence="2 3">
    <name type="scientific">Lentinula raphanica</name>
    <dbReference type="NCBI Taxonomy" id="153919"/>
    <lineage>
        <taxon>Eukaryota</taxon>
        <taxon>Fungi</taxon>
        <taxon>Dikarya</taxon>
        <taxon>Basidiomycota</taxon>
        <taxon>Agaricomycotina</taxon>
        <taxon>Agaricomycetes</taxon>
        <taxon>Agaricomycetidae</taxon>
        <taxon>Agaricales</taxon>
        <taxon>Marasmiineae</taxon>
        <taxon>Omphalotaceae</taxon>
        <taxon>Lentinula</taxon>
    </lineage>
</organism>
<dbReference type="AlphaFoldDB" id="A0AA38P3C4"/>
<evidence type="ECO:0000313" key="3">
    <source>
        <dbReference type="Proteomes" id="UP001163846"/>
    </source>
</evidence>
<dbReference type="EMBL" id="MU806401">
    <property type="protein sequence ID" value="KAJ3835548.1"/>
    <property type="molecule type" value="Genomic_DNA"/>
</dbReference>
<reference evidence="2" key="1">
    <citation type="submission" date="2022-08" db="EMBL/GenBank/DDBJ databases">
        <authorList>
            <consortium name="DOE Joint Genome Institute"/>
            <person name="Min B."/>
            <person name="Riley R."/>
            <person name="Sierra-Patev S."/>
            <person name="Naranjo-Ortiz M."/>
            <person name="Looney B."/>
            <person name="Konkel Z."/>
            <person name="Slot J.C."/>
            <person name="Sakamoto Y."/>
            <person name="Steenwyk J.L."/>
            <person name="Rokas A."/>
            <person name="Carro J."/>
            <person name="Camarero S."/>
            <person name="Ferreira P."/>
            <person name="Molpeceres G."/>
            <person name="Ruiz-Duenas F.J."/>
            <person name="Serrano A."/>
            <person name="Henrissat B."/>
            <person name="Drula E."/>
            <person name="Hughes K.W."/>
            <person name="Mata J.L."/>
            <person name="Ishikawa N.K."/>
            <person name="Vargas-Isla R."/>
            <person name="Ushijima S."/>
            <person name="Smith C.A."/>
            <person name="Ahrendt S."/>
            <person name="Andreopoulos W."/>
            <person name="He G."/>
            <person name="Labutti K."/>
            <person name="Lipzen A."/>
            <person name="Ng V."/>
            <person name="Sandor L."/>
            <person name="Barry K."/>
            <person name="Martinez A.T."/>
            <person name="Xiao Y."/>
            <person name="Gibbons J.G."/>
            <person name="Terashima K."/>
            <person name="Hibbett D.S."/>
            <person name="Grigoriev I.V."/>
        </authorList>
    </citation>
    <scope>NUCLEOTIDE SEQUENCE</scope>
    <source>
        <strain evidence="2">TFB9207</strain>
    </source>
</reference>
<accession>A0AA38P3C4</accession>